<proteinExistence type="predicted"/>
<keyword evidence="2" id="KW-1185">Reference proteome</keyword>
<gene>
    <name evidence="1" type="ORF">CLH61_05425</name>
</gene>
<dbReference type="RefSeq" id="WP_099613668.1">
    <property type="nucleotide sequence ID" value="NZ_KZ319368.1"/>
</dbReference>
<reference evidence="1 2" key="1">
    <citation type="submission" date="2017-09" db="EMBL/GenBank/DDBJ databases">
        <title>The draft genome sequences of Marinobacter sp. PWS21.</title>
        <authorList>
            <person name="Cao J."/>
        </authorList>
    </citation>
    <scope>NUCLEOTIDE SEQUENCE [LARGE SCALE GENOMIC DNA]</scope>
    <source>
        <strain evidence="1 2">PWS21</strain>
    </source>
</reference>
<dbReference type="Gene3D" id="1.10.1780.10">
    <property type="entry name" value="Clp, N-terminal domain"/>
    <property type="match status" value="1"/>
</dbReference>
<sequence length="456" mass="49393">MDDWQGCLAPQCQNALQRARDSIARRGGYAITVEDFLLALLDAEPAIAGFLRGRGVDLDELVRTVQCEQPIVTEVGGEGLLSAQLQYWFARARELSEAPWLDWPFLLRVLVAGAERFQGKAYVAVLEQVAQWPEIAESGGTAPDPDLPGESPIVITDSTWLGLAEDVSVTLSAVADSLVWVRGARGSGKSSWLQALLPSLDIGFLVLDLRREDEVMACDRPVFPGEACERQRYPVLVLDNTTPADLVALMSRDSHLASHLLPGHQGPILLLGPDGPEQGAAGRHLERLLGRTLEVVNMPGSSAGQNLAILTAHQAAIEKRWNVELTGTAIGYAAGARRPFGGSPGLMLRWVERAAARLSLYASRGSLAGQAIAGKVDTLRRQTLVAMARQHPLADYEQALEQLAIERAAAEVDWHERKAAGTLRRLTVNDLRYELERFESGAEGQGAAVPTLEVVC</sequence>
<name>A0A2G1UPY2_9GAMM</name>
<dbReference type="SUPFAM" id="SSF81923">
    <property type="entry name" value="Double Clp-N motif"/>
    <property type="match status" value="1"/>
</dbReference>
<dbReference type="SUPFAM" id="SSF52540">
    <property type="entry name" value="P-loop containing nucleoside triphosphate hydrolases"/>
    <property type="match status" value="1"/>
</dbReference>
<dbReference type="Proteomes" id="UP000231409">
    <property type="component" value="Unassembled WGS sequence"/>
</dbReference>
<dbReference type="InterPro" id="IPR036628">
    <property type="entry name" value="Clp_N_dom_sf"/>
</dbReference>
<evidence type="ECO:0000313" key="1">
    <source>
        <dbReference type="EMBL" id="PHQ16505.1"/>
    </source>
</evidence>
<comment type="caution">
    <text evidence="1">The sequence shown here is derived from an EMBL/GenBank/DDBJ whole genome shotgun (WGS) entry which is preliminary data.</text>
</comment>
<organism evidence="1 2">
    <name type="scientific">Marinobacter profundi</name>
    <dbReference type="NCBI Taxonomy" id="2666256"/>
    <lineage>
        <taxon>Bacteria</taxon>
        <taxon>Pseudomonadati</taxon>
        <taxon>Pseudomonadota</taxon>
        <taxon>Gammaproteobacteria</taxon>
        <taxon>Pseudomonadales</taxon>
        <taxon>Marinobacteraceae</taxon>
        <taxon>Marinobacter</taxon>
    </lineage>
</organism>
<dbReference type="AlphaFoldDB" id="A0A2G1UPY2"/>
<evidence type="ECO:0000313" key="2">
    <source>
        <dbReference type="Proteomes" id="UP000231409"/>
    </source>
</evidence>
<accession>A0A2G1UPY2</accession>
<protein>
    <submittedName>
        <fullName evidence="1">Uncharacterized protein</fullName>
    </submittedName>
</protein>
<dbReference type="EMBL" id="NTFH01000004">
    <property type="protein sequence ID" value="PHQ16505.1"/>
    <property type="molecule type" value="Genomic_DNA"/>
</dbReference>
<dbReference type="InterPro" id="IPR027417">
    <property type="entry name" value="P-loop_NTPase"/>
</dbReference>